<evidence type="ECO:0000313" key="2">
    <source>
        <dbReference type="EMBL" id="MFC7268239.1"/>
    </source>
</evidence>
<name>A0ABW2HBL8_9MICO</name>
<dbReference type="EMBL" id="JBHTBE010000001">
    <property type="protein sequence ID" value="MFC7268239.1"/>
    <property type="molecule type" value="Genomic_DNA"/>
</dbReference>
<reference evidence="3" key="1">
    <citation type="journal article" date="2019" name="Int. J. Syst. Evol. Microbiol.">
        <title>The Global Catalogue of Microorganisms (GCM) 10K type strain sequencing project: providing services to taxonomists for standard genome sequencing and annotation.</title>
        <authorList>
            <consortium name="The Broad Institute Genomics Platform"/>
            <consortium name="The Broad Institute Genome Sequencing Center for Infectious Disease"/>
            <person name="Wu L."/>
            <person name="Ma J."/>
        </authorList>
    </citation>
    <scope>NUCLEOTIDE SEQUENCE [LARGE SCALE GENOMIC DNA]</scope>
    <source>
        <strain evidence="3">CGMCC 1.15772</strain>
    </source>
</reference>
<feature type="compositionally biased region" description="Basic residues" evidence="1">
    <location>
        <begin position="33"/>
        <end position="43"/>
    </location>
</feature>
<evidence type="ECO:0000313" key="3">
    <source>
        <dbReference type="Proteomes" id="UP001596507"/>
    </source>
</evidence>
<organism evidence="2 3">
    <name type="scientific">Microbacterium fluvii</name>
    <dbReference type="NCBI Taxonomy" id="415215"/>
    <lineage>
        <taxon>Bacteria</taxon>
        <taxon>Bacillati</taxon>
        <taxon>Actinomycetota</taxon>
        <taxon>Actinomycetes</taxon>
        <taxon>Micrococcales</taxon>
        <taxon>Microbacteriaceae</taxon>
        <taxon>Microbacterium</taxon>
    </lineage>
</organism>
<feature type="compositionally biased region" description="Low complexity" evidence="1">
    <location>
        <begin position="1"/>
        <end position="26"/>
    </location>
</feature>
<evidence type="ECO:0000256" key="1">
    <source>
        <dbReference type="SAM" id="MobiDB-lite"/>
    </source>
</evidence>
<proteinExistence type="predicted"/>
<gene>
    <name evidence="2" type="ORF">ACFQRL_04600</name>
</gene>
<protein>
    <submittedName>
        <fullName evidence="2">Uncharacterized protein</fullName>
    </submittedName>
</protein>
<feature type="region of interest" description="Disordered" evidence="1">
    <location>
        <begin position="1"/>
        <end position="86"/>
    </location>
</feature>
<dbReference type="RefSeq" id="WP_262873151.1">
    <property type="nucleotide sequence ID" value="NZ_BAABKW010000005.1"/>
</dbReference>
<sequence length="86" mass="8659">MSSSSEADAAPSGAEEAAGAAGAAGAVPDRQRVVRVRGSRRAKLTPAPGTTGEPVPADVQPNDAPEAAASAGPNDERMRRDVPPHY</sequence>
<comment type="caution">
    <text evidence="2">The sequence shown here is derived from an EMBL/GenBank/DDBJ whole genome shotgun (WGS) entry which is preliminary data.</text>
</comment>
<accession>A0ABW2HBL8</accession>
<keyword evidence="3" id="KW-1185">Reference proteome</keyword>
<feature type="compositionally biased region" description="Basic and acidic residues" evidence="1">
    <location>
        <begin position="74"/>
        <end position="86"/>
    </location>
</feature>
<dbReference type="Proteomes" id="UP001596507">
    <property type="component" value="Unassembled WGS sequence"/>
</dbReference>